<keyword evidence="2 5" id="KW-0378">Hydrolase</keyword>
<evidence type="ECO:0000256" key="5">
    <source>
        <dbReference type="RuleBase" id="RU365068"/>
    </source>
</evidence>
<feature type="domain" description="Helicase ATP-binding" evidence="8">
    <location>
        <begin position="231"/>
        <end position="490"/>
    </location>
</feature>
<dbReference type="SMART" id="SM00487">
    <property type="entry name" value="DEXDc"/>
    <property type="match status" value="1"/>
</dbReference>
<evidence type="ECO:0000259" key="8">
    <source>
        <dbReference type="PROSITE" id="PS51192"/>
    </source>
</evidence>
<sequence length="794" mass="87452">MLAVGCKTWFMLAITTTSTLHSMTHIPCIEAWALTNTISMNKIRVTKESRFSFTTLQKRRNIFSLFSSKDDGQEEEEEITMNDIDLDSLLPPLTPTTSTPLPPLSTVQSMGLNELQTLLRESVSVQDFDAAKLYRDELAERVSVGAYRPSSANGDEDEEDLRKKKRLSWKGLGAAPWLVDRLDALNYKFPTTIQINAFESVNTILGVNDSHNQEEEDDDDDETLEERLMKTPSDEMNMGVVISGSTGSGKTLAYSVPLLSTLSRSLFQRQRMRVKAEEDVGDVADDLLSRVAIQTSPVVRGKGTANVGGGKGVVLAGAALSSLGKGDEKDVTSPLALIVVPTRELGVQTALLLYELVGGSTKRTATEFSGLKNMFKYMGPKGVKIGCILDDNEAQFGLKLQTDIAITTPSYIEKLIRDGDIKPSKIRVIVYDEADLALEQTSNEVLQALFRDFEGEREFNRLTYLVGASVTESLGDLAVRDKVLPEGKSFIATATRFAPLNTRAFDGSEESEQEDDGGDKEEIGSVKISGSSSRAASLKDLKFCLDPGLRHERIIAPDDTGLVCLARLLRKELHEYEELAAAVNTTNTTTLTKLQRPRVVVFFPDEAEAQKAISSLRDAMWGDHKLCVLLPNIGVNPLTVMENFKAGETSVMLATPNSVRGLDFPDLTHVYTSYLPVDDPREYLHLAGRVGRIGQMGSVIGRGGRVTSILRPEESEKMDDLAKELGFNFVDVPYEKAKFIDSEYESDDVEDARRYLEDMMTLLNLATDPEISDNEDAQSDVIVDEGESDGNDDE</sequence>
<proteinExistence type="inferred from homology"/>
<dbReference type="InterPro" id="IPR001650">
    <property type="entry name" value="Helicase_C-like"/>
</dbReference>
<dbReference type="Pfam" id="PF00270">
    <property type="entry name" value="DEAD"/>
    <property type="match status" value="1"/>
</dbReference>
<evidence type="ECO:0000313" key="10">
    <source>
        <dbReference type="EMBL" id="CAD9326150.1"/>
    </source>
</evidence>
<dbReference type="GO" id="GO:0003723">
    <property type="term" value="F:RNA binding"/>
    <property type="evidence" value="ECO:0007669"/>
    <property type="project" value="UniProtKB-UniRule"/>
</dbReference>
<evidence type="ECO:0000256" key="7">
    <source>
        <dbReference type="SAM" id="SignalP"/>
    </source>
</evidence>
<comment type="similarity">
    <text evidence="5">Belongs to the DEAD box helicase family.</text>
</comment>
<feature type="domain" description="Helicase C-terminal" evidence="9">
    <location>
        <begin position="586"/>
        <end position="740"/>
    </location>
</feature>
<dbReference type="SMART" id="SM00490">
    <property type="entry name" value="HELICc"/>
    <property type="match status" value="1"/>
</dbReference>
<feature type="region of interest" description="Disordered" evidence="6">
    <location>
        <begin position="766"/>
        <end position="794"/>
    </location>
</feature>
<dbReference type="Pfam" id="PF00271">
    <property type="entry name" value="Helicase_C"/>
    <property type="match status" value="1"/>
</dbReference>
<gene>
    <name evidence="10" type="ORF">DBRI1063_LOCUS8992</name>
</gene>
<comment type="function">
    <text evidence="5">RNA helicase.</text>
</comment>
<dbReference type="GO" id="GO:0003724">
    <property type="term" value="F:RNA helicase activity"/>
    <property type="evidence" value="ECO:0007669"/>
    <property type="project" value="UniProtKB-EC"/>
</dbReference>
<dbReference type="GO" id="GO:0005524">
    <property type="term" value="F:ATP binding"/>
    <property type="evidence" value="ECO:0007669"/>
    <property type="project" value="UniProtKB-UniRule"/>
</dbReference>
<dbReference type="PANTHER" id="PTHR24031">
    <property type="entry name" value="RNA HELICASE"/>
    <property type="match status" value="1"/>
</dbReference>
<name>A0A7S2EB69_9STRA</name>
<evidence type="ECO:0000256" key="1">
    <source>
        <dbReference type="ARBA" id="ARBA00022741"/>
    </source>
</evidence>
<dbReference type="AlphaFoldDB" id="A0A7S2EB69"/>
<keyword evidence="4 5" id="KW-0694">RNA-binding</keyword>
<feature type="signal peptide" evidence="7">
    <location>
        <begin position="1"/>
        <end position="19"/>
    </location>
</feature>
<feature type="region of interest" description="Disordered" evidence="6">
    <location>
        <begin position="502"/>
        <end position="525"/>
    </location>
</feature>
<feature type="compositionally biased region" description="Acidic residues" evidence="6">
    <location>
        <begin position="770"/>
        <end position="794"/>
    </location>
</feature>
<dbReference type="EC" id="3.6.4.13" evidence="5"/>
<keyword evidence="7" id="KW-0732">Signal</keyword>
<comment type="domain">
    <text evidence="5">The Q motif is unique to and characteristic of the DEAD box family of RNA helicases and controls ATP binding and hydrolysis.</text>
</comment>
<evidence type="ECO:0000259" key="9">
    <source>
        <dbReference type="PROSITE" id="PS51194"/>
    </source>
</evidence>
<keyword evidence="5" id="KW-0347">Helicase</keyword>
<dbReference type="SUPFAM" id="SSF52540">
    <property type="entry name" value="P-loop containing nucleoside triphosphate hydrolases"/>
    <property type="match status" value="2"/>
</dbReference>
<feature type="compositionally biased region" description="Acidic residues" evidence="6">
    <location>
        <begin position="507"/>
        <end position="519"/>
    </location>
</feature>
<dbReference type="InterPro" id="IPR011545">
    <property type="entry name" value="DEAD/DEAH_box_helicase_dom"/>
</dbReference>
<accession>A0A7S2EB69</accession>
<feature type="chain" id="PRO_5031058332" description="ATP-dependent RNA helicase" evidence="7">
    <location>
        <begin position="20"/>
        <end position="794"/>
    </location>
</feature>
<protein>
    <recommendedName>
        <fullName evidence="5">ATP-dependent RNA helicase</fullName>
        <ecNumber evidence="5">3.6.4.13</ecNumber>
    </recommendedName>
</protein>
<organism evidence="10">
    <name type="scientific">Ditylum brightwellii</name>
    <dbReference type="NCBI Taxonomy" id="49249"/>
    <lineage>
        <taxon>Eukaryota</taxon>
        <taxon>Sar</taxon>
        <taxon>Stramenopiles</taxon>
        <taxon>Ochrophyta</taxon>
        <taxon>Bacillariophyta</taxon>
        <taxon>Mediophyceae</taxon>
        <taxon>Lithodesmiophycidae</taxon>
        <taxon>Lithodesmiales</taxon>
        <taxon>Lithodesmiaceae</taxon>
        <taxon>Ditylum</taxon>
    </lineage>
</organism>
<dbReference type="EMBL" id="HBGN01014068">
    <property type="protein sequence ID" value="CAD9326150.1"/>
    <property type="molecule type" value="Transcribed_RNA"/>
</dbReference>
<evidence type="ECO:0000256" key="3">
    <source>
        <dbReference type="ARBA" id="ARBA00022840"/>
    </source>
</evidence>
<evidence type="ECO:0000256" key="4">
    <source>
        <dbReference type="ARBA" id="ARBA00022884"/>
    </source>
</evidence>
<dbReference type="GO" id="GO:0016787">
    <property type="term" value="F:hydrolase activity"/>
    <property type="evidence" value="ECO:0007669"/>
    <property type="project" value="UniProtKB-KW"/>
</dbReference>
<evidence type="ECO:0000256" key="6">
    <source>
        <dbReference type="SAM" id="MobiDB-lite"/>
    </source>
</evidence>
<dbReference type="PROSITE" id="PS51194">
    <property type="entry name" value="HELICASE_CTER"/>
    <property type="match status" value="1"/>
</dbReference>
<dbReference type="PROSITE" id="PS51192">
    <property type="entry name" value="HELICASE_ATP_BIND_1"/>
    <property type="match status" value="1"/>
</dbReference>
<dbReference type="InterPro" id="IPR014001">
    <property type="entry name" value="Helicase_ATP-bd"/>
</dbReference>
<dbReference type="Gene3D" id="3.40.50.300">
    <property type="entry name" value="P-loop containing nucleotide triphosphate hydrolases"/>
    <property type="match status" value="3"/>
</dbReference>
<evidence type="ECO:0000256" key="2">
    <source>
        <dbReference type="ARBA" id="ARBA00022801"/>
    </source>
</evidence>
<dbReference type="InterPro" id="IPR027417">
    <property type="entry name" value="P-loop_NTPase"/>
</dbReference>
<reference evidence="10" key="1">
    <citation type="submission" date="2021-01" db="EMBL/GenBank/DDBJ databases">
        <authorList>
            <person name="Corre E."/>
            <person name="Pelletier E."/>
            <person name="Niang G."/>
            <person name="Scheremetjew M."/>
            <person name="Finn R."/>
            <person name="Kale V."/>
            <person name="Holt S."/>
            <person name="Cochrane G."/>
            <person name="Meng A."/>
            <person name="Brown T."/>
            <person name="Cohen L."/>
        </authorList>
    </citation>
    <scope>NUCLEOTIDE SEQUENCE</scope>
    <source>
        <strain evidence="10">Pop2</strain>
    </source>
</reference>
<keyword evidence="3 5" id="KW-0067">ATP-binding</keyword>
<comment type="catalytic activity">
    <reaction evidence="5">
        <text>ATP + H2O = ADP + phosphate + H(+)</text>
        <dbReference type="Rhea" id="RHEA:13065"/>
        <dbReference type="ChEBI" id="CHEBI:15377"/>
        <dbReference type="ChEBI" id="CHEBI:15378"/>
        <dbReference type="ChEBI" id="CHEBI:30616"/>
        <dbReference type="ChEBI" id="CHEBI:43474"/>
        <dbReference type="ChEBI" id="CHEBI:456216"/>
        <dbReference type="EC" id="3.6.4.13"/>
    </reaction>
</comment>
<keyword evidence="1 5" id="KW-0547">Nucleotide-binding</keyword>